<organism evidence="2 3">
    <name type="scientific">Haematococcus lacustris</name>
    <name type="common">Green alga</name>
    <name type="synonym">Haematococcus pluvialis</name>
    <dbReference type="NCBI Taxonomy" id="44745"/>
    <lineage>
        <taxon>Eukaryota</taxon>
        <taxon>Viridiplantae</taxon>
        <taxon>Chlorophyta</taxon>
        <taxon>core chlorophytes</taxon>
        <taxon>Chlorophyceae</taxon>
        <taxon>CS clade</taxon>
        <taxon>Chlamydomonadales</taxon>
        <taxon>Haematococcaceae</taxon>
        <taxon>Haematococcus</taxon>
    </lineage>
</organism>
<reference evidence="2 3" key="1">
    <citation type="submission" date="2020-02" db="EMBL/GenBank/DDBJ databases">
        <title>Draft genome sequence of Haematococcus lacustris strain NIES-144.</title>
        <authorList>
            <person name="Morimoto D."/>
            <person name="Nakagawa S."/>
            <person name="Yoshida T."/>
            <person name="Sawayama S."/>
        </authorList>
    </citation>
    <scope>NUCLEOTIDE SEQUENCE [LARGE SCALE GENOMIC DNA]</scope>
    <source>
        <strain evidence="2 3">NIES-144</strain>
    </source>
</reference>
<accession>A0A699YK09</accession>
<evidence type="ECO:0000313" key="3">
    <source>
        <dbReference type="Proteomes" id="UP000485058"/>
    </source>
</evidence>
<dbReference type="AlphaFoldDB" id="A0A699YK09"/>
<feature type="region of interest" description="Disordered" evidence="1">
    <location>
        <begin position="208"/>
        <end position="251"/>
    </location>
</feature>
<proteinExistence type="predicted"/>
<feature type="region of interest" description="Disordered" evidence="1">
    <location>
        <begin position="272"/>
        <end position="303"/>
    </location>
</feature>
<evidence type="ECO:0000256" key="1">
    <source>
        <dbReference type="SAM" id="MobiDB-lite"/>
    </source>
</evidence>
<feature type="non-terminal residue" evidence="2">
    <location>
        <position position="1"/>
    </location>
</feature>
<comment type="caution">
    <text evidence="2">The sequence shown here is derived from an EMBL/GenBank/DDBJ whole genome shotgun (WGS) entry which is preliminary data.</text>
</comment>
<feature type="non-terminal residue" evidence="2">
    <location>
        <position position="375"/>
    </location>
</feature>
<dbReference type="EMBL" id="BLLF01000150">
    <property type="protein sequence ID" value="GFH08278.1"/>
    <property type="molecule type" value="Genomic_DNA"/>
</dbReference>
<protein>
    <submittedName>
        <fullName evidence="2">Uncharacterized protein</fullName>
    </submittedName>
</protein>
<feature type="compositionally biased region" description="Polar residues" evidence="1">
    <location>
        <begin position="228"/>
        <end position="246"/>
    </location>
</feature>
<gene>
    <name evidence="2" type="ORF">HaLaN_03214</name>
</gene>
<keyword evidence="3" id="KW-1185">Reference proteome</keyword>
<evidence type="ECO:0000313" key="2">
    <source>
        <dbReference type="EMBL" id="GFH08278.1"/>
    </source>
</evidence>
<name>A0A699YK09_HAELA</name>
<feature type="compositionally biased region" description="Polar residues" evidence="1">
    <location>
        <begin position="208"/>
        <end position="218"/>
    </location>
</feature>
<sequence length="375" mass="39311">MQQHLRRSSATFFSLVPRVVRELQRTDSSGASYLRGEGLDLEAQQLRTALLNAAQTQQERQQARSVAEQIPQAPLTLQLLDTMNAPASSQAPPPASPLQPSLSGVWAMINASAVNHHSSVAGIAPAASYQPAASWQQPASNQGSSATAFLSHTDKTLAESGTLPPVPYAVHLNQLAATAVPTQPLDHTQAPIDPATQAQVDAGTFSLQHASTWQSRSPRVSHKDNGSAVEQDQNQDSGTPSPSCISPSFAPPGMPLPSSYAAYAEHSLAAAAQEVRQHPRPSLGPPWLSQEIRQRGPRAGRNSSAFVRAAAVGRRLSTAGYLGSGAWAAAGMGATHVSGAHAQHHGMSMVSNINPAAMPGEVLDADAADEPSSWD</sequence>
<dbReference type="Proteomes" id="UP000485058">
    <property type="component" value="Unassembled WGS sequence"/>
</dbReference>